<dbReference type="InterPro" id="IPR014718">
    <property type="entry name" value="GH-type_carb-bd"/>
</dbReference>
<keyword evidence="5" id="KW-1185">Reference proteome</keyword>
<dbReference type="PANTHER" id="PTHR11122:SF13">
    <property type="entry name" value="GLUCOSE-6-PHOSPHATE 1-EPIMERASE"/>
    <property type="match status" value="1"/>
</dbReference>
<dbReference type="CDD" id="cd09024">
    <property type="entry name" value="Aldose_epim_lacX"/>
    <property type="match status" value="1"/>
</dbReference>
<evidence type="ECO:0000313" key="4">
    <source>
        <dbReference type="EMBL" id="MEM0543337.1"/>
    </source>
</evidence>
<gene>
    <name evidence="4" type="ORF">WFZ85_11980</name>
</gene>
<comment type="caution">
    <text evidence="4">The sequence shown here is derived from an EMBL/GenBank/DDBJ whole genome shotgun (WGS) entry which is preliminary data.</text>
</comment>
<dbReference type="PANTHER" id="PTHR11122">
    <property type="entry name" value="APOSPORY-ASSOCIATED PROTEIN C-RELATED"/>
    <property type="match status" value="1"/>
</dbReference>
<dbReference type="Gene3D" id="2.70.98.10">
    <property type="match status" value="1"/>
</dbReference>
<evidence type="ECO:0000256" key="2">
    <source>
        <dbReference type="ARBA" id="ARBA00011245"/>
    </source>
</evidence>
<dbReference type="InterPro" id="IPR011013">
    <property type="entry name" value="Gal_mutarotase_sf_dom"/>
</dbReference>
<dbReference type="RefSeq" id="WP_342696534.1">
    <property type="nucleotide sequence ID" value="NZ_JBCGDO010000017.1"/>
</dbReference>
<keyword evidence="3" id="KW-0106">Calcium</keyword>
<sequence length="284" mass="32650">MNIKISNSHLTATINLKGAELTSVVKNSSKRNYLWEGNPKYWAKHAPILFPIVGTLKDNCYTYKETTYQLSRHGFARDMNFELIHHTESEAHFSLQFSTETLLVYPFEFELQVKYTLVDNKLVIGYHVTNNSICEMPFSIGGHPAFALAKNIENYSLFFKDDSKLTSYTLKNDLLSEEKQVIELKNKSLALHYNLFVNDALVIKSMNSKSITVMENEKPILHFNFQDFPNFGIWTKQNAPFICLEPWLGYADTDTASGNIKEKEAIQLLQVNCSKEFCYSIEIL</sequence>
<dbReference type="EMBL" id="JBCGDO010000017">
    <property type="protein sequence ID" value="MEM0543337.1"/>
    <property type="molecule type" value="Genomic_DNA"/>
</dbReference>
<proteinExistence type="predicted"/>
<comment type="cofactor">
    <cofactor evidence="1">
        <name>Ca(2+)</name>
        <dbReference type="ChEBI" id="CHEBI:29108"/>
    </cofactor>
</comment>
<organism evidence="4 5">
    <name type="scientific">Flavobacterium aureirubrum</name>
    <dbReference type="NCBI Taxonomy" id="3133147"/>
    <lineage>
        <taxon>Bacteria</taxon>
        <taxon>Pseudomonadati</taxon>
        <taxon>Bacteroidota</taxon>
        <taxon>Flavobacteriia</taxon>
        <taxon>Flavobacteriales</taxon>
        <taxon>Flavobacteriaceae</taxon>
        <taxon>Flavobacterium</taxon>
    </lineage>
</organism>
<dbReference type="Pfam" id="PF01263">
    <property type="entry name" value="Aldose_epim"/>
    <property type="match status" value="1"/>
</dbReference>
<name>A0ABU9N9A7_9FLAO</name>
<reference evidence="4 5" key="1">
    <citation type="submission" date="2024-03" db="EMBL/GenBank/DDBJ databases">
        <title>Two novel species of the genus Flavobacterium exhibiting potentially degradation of complex polysaccharides.</title>
        <authorList>
            <person name="Lian X."/>
        </authorList>
    </citation>
    <scope>NUCLEOTIDE SEQUENCE [LARGE SCALE GENOMIC DNA]</scope>
    <source>
        <strain evidence="5">j3</strain>
    </source>
</reference>
<accession>A0ABU9N9A7</accession>
<protein>
    <submittedName>
        <fullName evidence="4">Aldose 1-epimerase family protein</fullName>
    </submittedName>
</protein>
<evidence type="ECO:0000313" key="5">
    <source>
        <dbReference type="Proteomes" id="UP001460072"/>
    </source>
</evidence>
<comment type="subunit">
    <text evidence="2">Monomer.</text>
</comment>
<evidence type="ECO:0000256" key="3">
    <source>
        <dbReference type="ARBA" id="ARBA00022837"/>
    </source>
</evidence>
<evidence type="ECO:0000256" key="1">
    <source>
        <dbReference type="ARBA" id="ARBA00001913"/>
    </source>
</evidence>
<dbReference type="Proteomes" id="UP001460072">
    <property type="component" value="Unassembled WGS sequence"/>
</dbReference>
<dbReference type="InterPro" id="IPR037481">
    <property type="entry name" value="LacX"/>
</dbReference>
<dbReference type="InterPro" id="IPR008183">
    <property type="entry name" value="Aldose_1/G6P_1-epimerase"/>
</dbReference>
<dbReference type="SUPFAM" id="SSF74650">
    <property type="entry name" value="Galactose mutarotase-like"/>
    <property type="match status" value="1"/>
</dbReference>